<evidence type="ECO:0000256" key="13">
    <source>
        <dbReference type="ARBA" id="ARBA00073576"/>
    </source>
</evidence>
<evidence type="ECO:0000256" key="10">
    <source>
        <dbReference type="ARBA" id="ARBA00023002"/>
    </source>
</evidence>
<accession>I3CHR9</accession>
<dbReference type="SUPFAM" id="SSF46626">
    <property type="entry name" value="Cytochrome c"/>
    <property type="match status" value="2"/>
</dbReference>
<comment type="function">
    <text evidence="12">Involved in methylamine metabolism. Essential for the maturation of the beta subunit of MADH, presumably via a step in the biosynthesis of tryptophan tryptophylquinone (TTQ), the cofactor of MADH.</text>
</comment>
<keyword evidence="5 16" id="KW-0349">Heme</keyword>
<evidence type="ECO:0000256" key="9">
    <source>
        <dbReference type="ARBA" id="ARBA00022982"/>
    </source>
</evidence>
<keyword evidence="18" id="KW-0575">Peroxidase</keyword>
<feature type="disulfide bond" description="Redox-active" evidence="15">
    <location>
        <begin position="79"/>
        <end position="85"/>
    </location>
</feature>
<reference evidence="18 19" key="1">
    <citation type="submission" date="2011-11" db="EMBL/GenBank/DDBJ databases">
        <title>Improved High-Quality Draft sequence of Beggiatoa alba B18lD.</title>
        <authorList>
            <consortium name="US DOE Joint Genome Institute"/>
            <person name="Lucas S."/>
            <person name="Han J."/>
            <person name="Lapidus A."/>
            <person name="Cheng J.-F."/>
            <person name="Goodwin L."/>
            <person name="Pitluck S."/>
            <person name="Peters L."/>
            <person name="Mikhailova N."/>
            <person name="Held B."/>
            <person name="Detter J.C."/>
            <person name="Han C."/>
            <person name="Tapia R."/>
            <person name="Land M."/>
            <person name="Hauser L."/>
            <person name="Kyrpides N."/>
            <person name="Ivanova N."/>
            <person name="Pagani I."/>
            <person name="Samuel K."/>
            <person name="Teske A."/>
            <person name="Mueller J."/>
            <person name="Woyke T."/>
        </authorList>
    </citation>
    <scope>NUCLEOTIDE SEQUENCE [LARGE SCALE GENOMIC DNA]</scope>
    <source>
        <strain evidence="18 19">B18LD</strain>
    </source>
</reference>
<dbReference type="OrthoDB" id="9805202at2"/>
<dbReference type="eggNOG" id="COG1999">
    <property type="taxonomic scope" value="Bacteria"/>
</dbReference>
<keyword evidence="19" id="KW-1185">Reference proteome</keyword>
<dbReference type="GO" id="GO:0004130">
    <property type="term" value="F:cytochrome-c peroxidase activity"/>
    <property type="evidence" value="ECO:0007669"/>
    <property type="project" value="TreeGrafter"/>
</dbReference>
<name>I3CHR9_9GAMM</name>
<dbReference type="GO" id="GO:0042597">
    <property type="term" value="C:periplasmic space"/>
    <property type="evidence" value="ECO:0007669"/>
    <property type="project" value="UniProtKB-SubCell"/>
</dbReference>
<keyword evidence="15" id="KW-1015">Disulfide bond</keyword>
<proteinExistence type="inferred from homology"/>
<keyword evidence="9" id="KW-0249">Electron transport</keyword>
<dbReference type="InterPro" id="IPR003782">
    <property type="entry name" value="SCO1/SenC"/>
</dbReference>
<dbReference type="HOGENOM" id="CLU_410389_0_0_6"/>
<evidence type="ECO:0000256" key="3">
    <source>
        <dbReference type="ARBA" id="ARBA00010996"/>
    </source>
</evidence>
<keyword evidence="4" id="KW-0813">Transport</keyword>
<dbReference type="InterPro" id="IPR004852">
    <property type="entry name" value="Di-haem_cyt_c_peroxidsae"/>
</dbReference>
<evidence type="ECO:0000256" key="5">
    <source>
        <dbReference type="ARBA" id="ARBA00022617"/>
    </source>
</evidence>
<organism evidence="18 19">
    <name type="scientific">Beggiatoa alba B18LD</name>
    <dbReference type="NCBI Taxonomy" id="395493"/>
    <lineage>
        <taxon>Bacteria</taxon>
        <taxon>Pseudomonadati</taxon>
        <taxon>Pseudomonadota</taxon>
        <taxon>Gammaproteobacteria</taxon>
        <taxon>Thiotrichales</taxon>
        <taxon>Thiotrichaceae</taxon>
        <taxon>Beggiatoa</taxon>
    </lineage>
</organism>
<dbReference type="InterPro" id="IPR009056">
    <property type="entry name" value="Cyt_c-like_dom"/>
</dbReference>
<dbReference type="STRING" id="395493.BegalDRAFT_2308"/>
<dbReference type="eggNOG" id="COG1858">
    <property type="taxonomic scope" value="Bacteria"/>
</dbReference>
<keyword evidence="6 14" id="KW-0479">Metal-binding</keyword>
<evidence type="ECO:0000256" key="11">
    <source>
        <dbReference type="ARBA" id="ARBA00023004"/>
    </source>
</evidence>
<evidence type="ECO:0000256" key="2">
    <source>
        <dbReference type="ARBA" id="ARBA00004856"/>
    </source>
</evidence>
<protein>
    <recommendedName>
        <fullName evidence="13">Methylamine utilization protein MauG</fullName>
    </recommendedName>
</protein>
<keyword evidence="14" id="KW-0186">Copper</keyword>
<dbReference type="GO" id="GO:0009055">
    <property type="term" value="F:electron transfer activity"/>
    <property type="evidence" value="ECO:0007669"/>
    <property type="project" value="InterPro"/>
</dbReference>
<dbReference type="AlphaFoldDB" id="I3CHR9"/>
<dbReference type="Gene3D" id="3.40.30.10">
    <property type="entry name" value="Glutaredoxin"/>
    <property type="match status" value="1"/>
</dbReference>
<evidence type="ECO:0000256" key="6">
    <source>
        <dbReference type="ARBA" id="ARBA00022723"/>
    </source>
</evidence>
<keyword evidence="10" id="KW-0560">Oxidoreductase</keyword>
<sequence length="597" mass="67031">MRINNKTIRIFFIALFYGFSVCSYAQKSVYALPEPASYQLPVIKSAPDGEVLTALGDTTALHDVFAQKVILLSFMYTLCNDVNGCPLAFATLHKIHAQMQKNPKLAANLRLLTLSFDPLHDTPEIMRLYAGGDIAKEANWQFLTTASLDKLRPILNGYGQTILQDYDENGRFIGTYTHVLKVFLIDRQQQIRNIYSVSFLNPDLLLNDVKTLLLEEQNIIANTEDNRYVSANTAIVQPKLDLLALAQNPPLGLPPLPVPAENPLTREKIELGRKLFYDRRLSLNNTMSCGMCHIPEQGFTANELKTAVGVEGRTVRRNSPTLYNVAYLQSLFHDGRETQLETQAFSPLLAQNEMANPAIGFLLNKINQLPDYKKLFTQAFAGRPATIETLGQALASYQRTLLSANSPFDRWYFAKQQDALSAEAQQGFQLFTGKAGCSQCHVIAKDYALFTDQQLHDTGLGWFNSMRKPLEKQKIQVAPMVFIEVEQSVLQQVSEKVPNDLGRYEVTQNPADRWHYRTPSLRNVALTAPYMHDGSFSTLTEVVAFYNQGGYPHEFSSPLIRPLQLNMIEQQALVHFLESLTGDNVAELAADGMNVPR</sequence>
<evidence type="ECO:0000256" key="14">
    <source>
        <dbReference type="PIRSR" id="PIRSR603782-1"/>
    </source>
</evidence>
<keyword evidence="7" id="KW-0732">Signal</keyword>
<evidence type="ECO:0000256" key="8">
    <source>
        <dbReference type="ARBA" id="ARBA00022764"/>
    </source>
</evidence>
<dbReference type="Pfam" id="PF02630">
    <property type="entry name" value="SCO1-SenC"/>
    <property type="match status" value="1"/>
</dbReference>
<evidence type="ECO:0000313" key="19">
    <source>
        <dbReference type="Proteomes" id="UP000005744"/>
    </source>
</evidence>
<evidence type="ECO:0000256" key="12">
    <source>
        <dbReference type="ARBA" id="ARBA00058991"/>
    </source>
</evidence>
<evidence type="ECO:0000256" key="16">
    <source>
        <dbReference type="PROSITE-ProRule" id="PRU00433"/>
    </source>
</evidence>
<dbReference type="InterPro" id="IPR051395">
    <property type="entry name" value="Cytochrome_c_Peroxidase/MauG"/>
</dbReference>
<evidence type="ECO:0000256" key="7">
    <source>
        <dbReference type="ARBA" id="ARBA00022729"/>
    </source>
</evidence>
<dbReference type="Gene3D" id="1.10.760.10">
    <property type="entry name" value="Cytochrome c-like domain"/>
    <property type="match status" value="2"/>
</dbReference>
<keyword evidence="11 16" id="KW-0408">Iron</keyword>
<dbReference type="InterPro" id="IPR036909">
    <property type="entry name" value="Cyt_c-like_dom_sf"/>
</dbReference>
<comment type="subcellular location">
    <subcellularLocation>
        <location evidence="1">Periplasm</location>
    </subcellularLocation>
</comment>
<evidence type="ECO:0000256" key="15">
    <source>
        <dbReference type="PIRSR" id="PIRSR603782-2"/>
    </source>
</evidence>
<dbReference type="InterPro" id="IPR036249">
    <property type="entry name" value="Thioredoxin-like_sf"/>
</dbReference>
<dbReference type="PANTHER" id="PTHR30600">
    <property type="entry name" value="CYTOCHROME C PEROXIDASE-RELATED"/>
    <property type="match status" value="1"/>
</dbReference>
<dbReference type="GO" id="GO:0020037">
    <property type="term" value="F:heme binding"/>
    <property type="evidence" value="ECO:0007669"/>
    <property type="project" value="InterPro"/>
</dbReference>
<evidence type="ECO:0000256" key="1">
    <source>
        <dbReference type="ARBA" id="ARBA00004418"/>
    </source>
</evidence>
<feature type="domain" description="Cytochrome c" evidence="17">
    <location>
        <begin position="422"/>
        <end position="581"/>
    </location>
</feature>
<dbReference type="RefSeq" id="WP_002690117.1">
    <property type="nucleotide sequence ID" value="NZ_JH600070.1"/>
</dbReference>
<dbReference type="SUPFAM" id="SSF52833">
    <property type="entry name" value="Thioredoxin-like"/>
    <property type="match status" value="1"/>
</dbReference>
<evidence type="ECO:0000256" key="4">
    <source>
        <dbReference type="ARBA" id="ARBA00022448"/>
    </source>
</evidence>
<dbReference type="PROSITE" id="PS51007">
    <property type="entry name" value="CYTC"/>
    <property type="match status" value="1"/>
</dbReference>
<dbReference type="GO" id="GO:0046872">
    <property type="term" value="F:metal ion binding"/>
    <property type="evidence" value="ECO:0007669"/>
    <property type="project" value="UniProtKB-KW"/>
</dbReference>
<dbReference type="EMBL" id="JH600070">
    <property type="protein sequence ID" value="EIJ43162.1"/>
    <property type="molecule type" value="Genomic_DNA"/>
</dbReference>
<feature type="binding site" evidence="14">
    <location>
        <position position="85"/>
    </location>
    <ligand>
        <name>Cu cation</name>
        <dbReference type="ChEBI" id="CHEBI:23378"/>
    </ligand>
</feature>
<dbReference type="Pfam" id="PF03150">
    <property type="entry name" value="CCP_MauG"/>
    <property type="match status" value="1"/>
</dbReference>
<keyword evidence="8" id="KW-0574">Periplasm</keyword>
<dbReference type="CDD" id="cd02968">
    <property type="entry name" value="SCO"/>
    <property type="match status" value="1"/>
</dbReference>
<comment type="similarity">
    <text evidence="3">Belongs to the SCO1/2 family.</text>
</comment>
<dbReference type="Proteomes" id="UP000005744">
    <property type="component" value="Unassembled WGS sequence"/>
</dbReference>
<comment type="pathway">
    <text evidence="2">One-carbon metabolism; methylamine degradation.</text>
</comment>
<evidence type="ECO:0000313" key="18">
    <source>
        <dbReference type="EMBL" id="EIJ43162.1"/>
    </source>
</evidence>
<evidence type="ECO:0000259" key="17">
    <source>
        <dbReference type="PROSITE" id="PS51007"/>
    </source>
</evidence>
<feature type="binding site" evidence="14">
    <location>
        <position position="79"/>
    </location>
    <ligand>
        <name>Cu cation</name>
        <dbReference type="ChEBI" id="CHEBI:23378"/>
    </ligand>
</feature>
<dbReference type="FunFam" id="1.10.760.10:FF:000019">
    <property type="entry name" value="Di-heme cytochrome C peroxidase"/>
    <property type="match status" value="1"/>
</dbReference>
<gene>
    <name evidence="18" type="ORF">BegalDRAFT_2308</name>
</gene>
<dbReference type="PANTHER" id="PTHR30600:SF10">
    <property type="entry name" value="BLL6722 PROTEIN"/>
    <property type="match status" value="1"/>
</dbReference>